<sequence>MLYQAVASFLRETDEDVSDAAAVTAILLAEHPALAGHREHLVPSARRILANGNNDADRHVAWRALKAWGQDVPEADPWEEEPHDWEPHSDGRGDLEPPF</sequence>
<evidence type="ECO:0008006" key="4">
    <source>
        <dbReference type="Google" id="ProtNLM"/>
    </source>
</evidence>
<feature type="region of interest" description="Disordered" evidence="1">
    <location>
        <begin position="72"/>
        <end position="99"/>
    </location>
</feature>
<dbReference type="RefSeq" id="WP_153449789.1">
    <property type="nucleotide sequence ID" value="NZ_WEGJ01000001.1"/>
</dbReference>
<dbReference type="AlphaFoldDB" id="A0A7K0CCP4"/>
<organism evidence="2 3">
    <name type="scientific">Streptomyces smaragdinus</name>
    <dbReference type="NCBI Taxonomy" id="2585196"/>
    <lineage>
        <taxon>Bacteria</taxon>
        <taxon>Bacillati</taxon>
        <taxon>Actinomycetota</taxon>
        <taxon>Actinomycetes</taxon>
        <taxon>Kitasatosporales</taxon>
        <taxon>Streptomycetaceae</taxon>
        <taxon>Streptomyces</taxon>
    </lineage>
</organism>
<dbReference type="EMBL" id="WEGJ01000001">
    <property type="protein sequence ID" value="MQY10534.1"/>
    <property type="molecule type" value="Genomic_DNA"/>
</dbReference>
<evidence type="ECO:0000256" key="1">
    <source>
        <dbReference type="SAM" id="MobiDB-lite"/>
    </source>
</evidence>
<dbReference type="Proteomes" id="UP000466345">
    <property type="component" value="Unassembled WGS sequence"/>
</dbReference>
<evidence type="ECO:0000313" key="3">
    <source>
        <dbReference type="Proteomes" id="UP000466345"/>
    </source>
</evidence>
<feature type="compositionally biased region" description="Basic and acidic residues" evidence="1">
    <location>
        <begin position="84"/>
        <end position="99"/>
    </location>
</feature>
<protein>
    <recommendedName>
        <fullName evidence="4">HEAT repeat domain-containing protein</fullName>
    </recommendedName>
</protein>
<name>A0A7K0CCP4_9ACTN</name>
<keyword evidence="3" id="KW-1185">Reference proteome</keyword>
<reference evidence="2 3" key="1">
    <citation type="submission" date="2019-10" db="EMBL/GenBank/DDBJ databases">
        <title>Streptomyces smaragdinus sp. nov. and Streptomyces fabii sp. nov., isolated from the gut of fungus growing-termite Macrotermes natalensis.</title>
        <authorList>
            <person name="Schwitalla J."/>
            <person name="Benndorf R."/>
            <person name="Martin K."/>
            <person name="De Beer W."/>
            <person name="Kaster A.-K."/>
            <person name="Vollmers J."/>
            <person name="Poulsen M."/>
            <person name="Beemelmanns C."/>
        </authorList>
    </citation>
    <scope>NUCLEOTIDE SEQUENCE [LARGE SCALE GENOMIC DNA]</scope>
    <source>
        <strain evidence="2 3">RB5</strain>
    </source>
</reference>
<evidence type="ECO:0000313" key="2">
    <source>
        <dbReference type="EMBL" id="MQY10534.1"/>
    </source>
</evidence>
<gene>
    <name evidence="2" type="ORF">SRB5_06420</name>
</gene>
<accession>A0A7K0CCP4</accession>
<comment type="caution">
    <text evidence="2">The sequence shown here is derived from an EMBL/GenBank/DDBJ whole genome shotgun (WGS) entry which is preliminary data.</text>
</comment>
<feature type="compositionally biased region" description="Acidic residues" evidence="1">
    <location>
        <begin position="73"/>
        <end position="83"/>
    </location>
</feature>
<proteinExistence type="predicted"/>